<reference evidence="2 3" key="1">
    <citation type="journal article" date="2015" name="Genome Biol. Evol.">
        <title>Comparative Genomics of a Bacterivorous Green Alga Reveals Evolutionary Causalities and Consequences of Phago-Mixotrophic Mode of Nutrition.</title>
        <authorList>
            <person name="Burns J.A."/>
            <person name="Paasch A."/>
            <person name="Narechania A."/>
            <person name="Kim E."/>
        </authorList>
    </citation>
    <scope>NUCLEOTIDE SEQUENCE [LARGE SCALE GENOMIC DNA]</scope>
    <source>
        <strain evidence="2 3">PLY_AMNH</strain>
    </source>
</reference>
<evidence type="ECO:0000313" key="2">
    <source>
        <dbReference type="EMBL" id="KAK3252498.1"/>
    </source>
</evidence>
<proteinExistence type="predicted"/>
<feature type="region of interest" description="Disordered" evidence="1">
    <location>
        <begin position="292"/>
        <end position="324"/>
    </location>
</feature>
<feature type="compositionally biased region" description="Low complexity" evidence="1">
    <location>
        <begin position="356"/>
        <end position="372"/>
    </location>
</feature>
<comment type="caution">
    <text evidence="2">The sequence shown here is derived from an EMBL/GenBank/DDBJ whole genome shotgun (WGS) entry which is preliminary data.</text>
</comment>
<evidence type="ECO:0000313" key="3">
    <source>
        <dbReference type="Proteomes" id="UP001190700"/>
    </source>
</evidence>
<organism evidence="2 3">
    <name type="scientific">Cymbomonas tetramitiformis</name>
    <dbReference type="NCBI Taxonomy" id="36881"/>
    <lineage>
        <taxon>Eukaryota</taxon>
        <taxon>Viridiplantae</taxon>
        <taxon>Chlorophyta</taxon>
        <taxon>Pyramimonadophyceae</taxon>
        <taxon>Pyramimonadales</taxon>
        <taxon>Pyramimonadaceae</taxon>
        <taxon>Cymbomonas</taxon>
    </lineage>
</organism>
<sequence length="425" mass="43718">MQAAERGGYDLTASRRVGSLLTGNVGAADALEDGGGRTEWQPLGRDQCPAQPPSAQSLRMFDANGTPALEGKRQQLLNMLPQLSHAIVGMLCAYKLQKKEAEASDDAGCKDKKVHIDREQWEALYRRTCGHQREQLRAQRKRISQLEAYVREPGKGMASQDIMKYGDGPLGLETAVDAAGCGALRDAPSPGVDEDDRWQIQRTSESIAEPAGGFTSHLDDAKMLVADDASAAVDELAAGDTWTALDASAADDASAVDEPATDEILTAVDEPAADDALAADDASTAVDIPAADDASAAADAPAADDASTAVDEPAADDASTAVDQPVAYEVPTAVVAPAADDASTAVDTQAAYEAPTAVDAPAAHDASAAVDEPATDEILTAVDEPAADDGSTAMDEPAADESSTAAGLLDVDGASTAVDRMGAIE</sequence>
<feature type="region of interest" description="Disordered" evidence="1">
    <location>
        <begin position="356"/>
        <end position="412"/>
    </location>
</feature>
<protein>
    <submittedName>
        <fullName evidence="2">Uncharacterized protein</fullName>
    </submittedName>
</protein>
<feature type="compositionally biased region" description="Low complexity" evidence="1">
    <location>
        <begin position="292"/>
        <end position="311"/>
    </location>
</feature>
<evidence type="ECO:0000256" key="1">
    <source>
        <dbReference type="SAM" id="MobiDB-lite"/>
    </source>
</evidence>
<dbReference type="AlphaFoldDB" id="A0AAE0CDS1"/>
<accession>A0AAE0CDS1</accession>
<gene>
    <name evidence="2" type="ORF">CYMTET_38203</name>
</gene>
<dbReference type="EMBL" id="LGRX02025375">
    <property type="protein sequence ID" value="KAK3252498.1"/>
    <property type="molecule type" value="Genomic_DNA"/>
</dbReference>
<name>A0AAE0CDS1_9CHLO</name>
<keyword evidence="3" id="KW-1185">Reference proteome</keyword>
<dbReference type="Proteomes" id="UP001190700">
    <property type="component" value="Unassembled WGS sequence"/>
</dbReference>